<dbReference type="GO" id="GO:0006355">
    <property type="term" value="P:regulation of DNA-templated transcription"/>
    <property type="evidence" value="ECO:0007669"/>
    <property type="project" value="InterPro"/>
</dbReference>
<evidence type="ECO:0000259" key="3">
    <source>
        <dbReference type="Pfam" id="PF17111"/>
    </source>
</evidence>
<evidence type="ECO:0000256" key="1">
    <source>
        <dbReference type="SAM" id="Coils"/>
    </source>
</evidence>
<feature type="compositionally biased region" description="Polar residues" evidence="2">
    <location>
        <begin position="458"/>
        <end position="472"/>
    </location>
</feature>
<dbReference type="EMBL" id="FJUY01000001">
    <property type="protein sequence ID" value="CZT15071.1"/>
    <property type="molecule type" value="Genomic_DNA"/>
</dbReference>
<feature type="coiled-coil region" evidence="1">
    <location>
        <begin position="161"/>
        <end position="188"/>
    </location>
</feature>
<keyword evidence="5" id="KW-1185">Reference proteome</keyword>
<proteinExistence type="predicted"/>
<dbReference type="Proteomes" id="UP000225277">
    <property type="component" value="Unassembled WGS sequence"/>
</dbReference>
<dbReference type="InterPro" id="IPR031348">
    <property type="entry name" value="PigL_N"/>
</dbReference>
<protein>
    <recommendedName>
        <fullName evidence="3">Azaphilone pigments biosynthesis cluster protein L N-terminal domain-containing protein</fullName>
    </recommendedName>
</protein>
<dbReference type="AlphaFoldDB" id="A0A2D3UMB6"/>
<dbReference type="GeneID" id="35606839"/>
<sequence length="542" mass="59420">MAEIFGTAASVVQVAEAGLSLATTLYTYAQSVKGAEEDIKRVARDVKLLAKVLQQLHQQIQGNGRVQTCTEEAVHDLEEVLVGCKEAFGEVNEVFIKSHSGRSTLSMTDKLKWPLRSNKLAALRANLEKLNTTLLLILSVLAYGTRMSQERGATVDFKPDLTLEKLQIQNLMQAKQEAMQRHEELDKAISKIPDVSNGEARVASASSDAIPSGVRVKGLAQGKGENREQPSSSTDKLTLLALPPEDQLHPIQTQIAKNVEPQDGVSCQLGRCTFKVRALTDIINLATTQWESHRVLDYEPISFCLDGSVKAIEALKPVEKDASEKDASESERNRALSSSTWMSMAEIDPDDISEVLNSQAVWSTSRALSTTDSSIMATSTLQSDHVPAVRTNRRDNLELQRRNQPEAFSRASNGFPKTPIIQAEKGTGLSPSVGTVHPLSEPRRVANIRRSSLLSTFRNRTTSMTPTSLQQDLSRDEVAPESAGNRHASLGSKEREGDPQDIWVAPRQQMESVGIMPRGNESIDDEDVAVAGLLRRWVKVVA</sequence>
<dbReference type="STRING" id="112498.A0A2D3UMB6"/>
<keyword evidence="1" id="KW-0175">Coiled coil</keyword>
<reference evidence="4 5" key="1">
    <citation type="submission" date="2016-03" db="EMBL/GenBank/DDBJ databases">
        <authorList>
            <person name="Ploux O."/>
        </authorList>
    </citation>
    <scope>NUCLEOTIDE SEQUENCE [LARGE SCALE GENOMIC DNA]</scope>
    <source>
        <strain evidence="4 5">URUG2</strain>
    </source>
</reference>
<accession>A0A2D3UMB6</accession>
<evidence type="ECO:0000256" key="2">
    <source>
        <dbReference type="SAM" id="MobiDB-lite"/>
    </source>
</evidence>
<evidence type="ECO:0000313" key="4">
    <source>
        <dbReference type="EMBL" id="CZT15071.1"/>
    </source>
</evidence>
<dbReference type="PANTHER" id="PTHR36167:SF4">
    <property type="entry name" value="FUNGAL N-TERMINAL DOMAIN-CONTAINING PROTEIN"/>
    <property type="match status" value="1"/>
</dbReference>
<feature type="region of interest" description="Disordered" evidence="2">
    <location>
        <begin position="458"/>
        <end position="503"/>
    </location>
</feature>
<organism evidence="4 5">
    <name type="scientific">Ramularia collo-cygni</name>
    <dbReference type="NCBI Taxonomy" id="112498"/>
    <lineage>
        <taxon>Eukaryota</taxon>
        <taxon>Fungi</taxon>
        <taxon>Dikarya</taxon>
        <taxon>Ascomycota</taxon>
        <taxon>Pezizomycotina</taxon>
        <taxon>Dothideomycetes</taxon>
        <taxon>Dothideomycetidae</taxon>
        <taxon>Mycosphaerellales</taxon>
        <taxon>Mycosphaerellaceae</taxon>
        <taxon>Ramularia</taxon>
    </lineage>
</organism>
<feature type="domain" description="Azaphilone pigments biosynthesis cluster protein L N-terminal" evidence="3">
    <location>
        <begin position="3"/>
        <end position="142"/>
    </location>
</feature>
<name>A0A2D3UMB6_9PEZI</name>
<dbReference type="PANTHER" id="PTHR36167">
    <property type="entry name" value="C2H2 FINGER DOMAIN TRANSCRIPTION FACTOR (EUROFUNG)-RELATED"/>
    <property type="match status" value="1"/>
</dbReference>
<evidence type="ECO:0000313" key="5">
    <source>
        <dbReference type="Proteomes" id="UP000225277"/>
    </source>
</evidence>
<dbReference type="InterPro" id="IPR039327">
    <property type="entry name" value="CON7-like"/>
</dbReference>
<dbReference type="Pfam" id="PF17111">
    <property type="entry name" value="PigL_N"/>
    <property type="match status" value="1"/>
</dbReference>
<dbReference type="OrthoDB" id="5431013at2759"/>
<gene>
    <name evidence="4" type="ORF">RCC_12286</name>
</gene>
<dbReference type="RefSeq" id="XP_023621968.1">
    <property type="nucleotide sequence ID" value="XM_023766200.1"/>
</dbReference>